<evidence type="ECO:0000313" key="2">
    <source>
        <dbReference type="Proteomes" id="UP000676336"/>
    </source>
</evidence>
<organism evidence="1 2">
    <name type="scientific">Rotaria magnacalcarata</name>
    <dbReference type="NCBI Taxonomy" id="392030"/>
    <lineage>
        <taxon>Eukaryota</taxon>
        <taxon>Metazoa</taxon>
        <taxon>Spiralia</taxon>
        <taxon>Gnathifera</taxon>
        <taxon>Rotifera</taxon>
        <taxon>Eurotatoria</taxon>
        <taxon>Bdelloidea</taxon>
        <taxon>Philodinida</taxon>
        <taxon>Philodinidae</taxon>
        <taxon>Rotaria</taxon>
    </lineage>
</organism>
<sequence length="70" mass="7937">AQERLKHAKRRRQQQLANWARREASLGNGTIISSSMTNGTITSISNSRKLKSIRTKEFLVQFPANVVLLE</sequence>
<feature type="non-terminal residue" evidence="1">
    <location>
        <position position="1"/>
    </location>
</feature>
<dbReference type="AlphaFoldDB" id="A0A8S3BPQ5"/>
<feature type="non-terminal residue" evidence="1">
    <location>
        <position position="70"/>
    </location>
</feature>
<name>A0A8S3BPQ5_9BILA</name>
<dbReference type="Proteomes" id="UP000676336">
    <property type="component" value="Unassembled WGS sequence"/>
</dbReference>
<comment type="caution">
    <text evidence="1">The sequence shown here is derived from an EMBL/GenBank/DDBJ whole genome shotgun (WGS) entry which is preliminary data.</text>
</comment>
<evidence type="ECO:0000313" key="1">
    <source>
        <dbReference type="EMBL" id="CAF4833946.1"/>
    </source>
</evidence>
<protein>
    <submittedName>
        <fullName evidence="1">Uncharacterized protein</fullName>
    </submittedName>
</protein>
<proteinExistence type="predicted"/>
<dbReference type="EMBL" id="CAJOBI010156654">
    <property type="protein sequence ID" value="CAF4833946.1"/>
    <property type="molecule type" value="Genomic_DNA"/>
</dbReference>
<gene>
    <name evidence="1" type="ORF">SMN809_LOCUS48623</name>
</gene>
<reference evidence="1" key="1">
    <citation type="submission" date="2021-02" db="EMBL/GenBank/DDBJ databases">
        <authorList>
            <person name="Nowell W R."/>
        </authorList>
    </citation>
    <scope>NUCLEOTIDE SEQUENCE</scope>
</reference>
<accession>A0A8S3BPQ5</accession>